<protein>
    <submittedName>
        <fullName evidence="2">PASTA domain-containing protein</fullName>
    </submittedName>
</protein>
<dbReference type="EMBL" id="WUTT01000001">
    <property type="protein sequence ID" value="NAW35742.1"/>
    <property type="molecule type" value="Genomic_DNA"/>
</dbReference>
<gene>
    <name evidence="2" type="ORF">GRB96_15125</name>
</gene>
<name>A0A7X4W7C3_9GAMM</name>
<proteinExistence type="predicted"/>
<keyword evidence="3" id="KW-1185">Reference proteome</keyword>
<feature type="domain" description="PASTA" evidence="1">
    <location>
        <begin position="148"/>
        <end position="205"/>
    </location>
</feature>
<organism evidence="2 3">
    <name type="scientific">Halomonas alimentaria</name>
    <dbReference type="NCBI Taxonomy" id="147248"/>
    <lineage>
        <taxon>Bacteria</taxon>
        <taxon>Pseudomonadati</taxon>
        <taxon>Pseudomonadota</taxon>
        <taxon>Gammaproteobacteria</taxon>
        <taxon>Oceanospirillales</taxon>
        <taxon>Halomonadaceae</taxon>
        <taxon>Halomonas</taxon>
    </lineage>
</organism>
<evidence type="ECO:0000259" key="1">
    <source>
        <dbReference type="Pfam" id="PF03793"/>
    </source>
</evidence>
<dbReference type="InterPro" id="IPR005543">
    <property type="entry name" value="PASTA_dom"/>
</dbReference>
<comment type="caution">
    <text evidence="2">The sequence shown here is derived from an EMBL/GenBank/DDBJ whole genome shotgun (WGS) entry which is preliminary data.</text>
</comment>
<dbReference type="Pfam" id="PF03793">
    <property type="entry name" value="PASTA"/>
    <property type="match status" value="1"/>
</dbReference>
<reference evidence="2 3" key="1">
    <citation type="submission" date="2019-12" db="EMBL/GenBank/DDBJ databases">
        <title>Draft genome sequencing of Halomonas alimentaria DSM 15356.</title>
        <authorList>
            <person name="Pandiyan K."/>
            <person name="Kushwaha P."/>
            <person name="Gowdham M."/>
            <person name="Chakdar H."/>
            <person name="Singh A."/>
            <person name="Kumar M."/>
            <person name="Saxena A.K."/>
        </authorList>
    </citation>
    <scope>NUCLEOTIDE SEQUENCE [LARGE SCALE GENOMIC DNA]</scope>
    <source>
        <strain evidence="2 3">DSM 15356</strain>
    </source>
</reference>
<evidence type="ECO:0000313" key="2">
    <source>
        <dbReference type="EMBL" id="NAW35742.1"/>
    </source>
</evidence>
<dbReference type="Gene3D" id="3.30.10.20">
    <property type="match status" value="1"/>
</dbReference>
<dbReference type="Proteomes" id="UP000487929">
    <property type="component" value="Unassembled WGS sequence"/>
</dbReference>
<dbReference type="OrthoDB" id="6882896at2"/>
<accession>A0A7X4W7C3</accession>
<evidence type="ECO:0000313" key="3">
    <source>
        <dbReference type="Proteomes" id="UP000487929"/>
    </source>
</evidence>
<dbReference type="CDD" id="cd06577">
    <property type="entry name" value="PASTA_pknB"/>
    <property type="match status" value="1"/>
</dbReference>
<dbReference type="AlphaFoldDB" id="A0A7X4W7C3"/>
<dbReference type="RefSeq" id="WP_161432890.1">
    <property type="nucleotide sequence ID" value="NZ_WUTT01000001.1"/>
</dbReference>
<sequence>MSDIKRLIRDTTAAPLGDIIASVGEGVAQAQRALDGQALAQLEALYRDQDEATALLRQSGWRPTFYTIPETEGEVKVALSLGGQGEETTAARSSGILSRKSRVALYGAPVDAGYQNRFGYQATIGASLRFRIVPVPPPGDIDALPIRVVPDLTGSRRDEADELLAQFGLALSLDEQSPDAGQVVAQRPLPGQMLRQGDVVSVTLGPAG</sequence>
<dbReference type="SUPFAM" id="SSF54184">
    <property type="entry name" value="Penicillin-binding protein 2x (pbp-2x), c-terminal domain"/>
    <property type="match status" value="1"/>
</dbReference>